<dbReference type="OrthoDB" id="9784557at2"/>
<feature type="domain" description="Recombinase" evidence="2">
    <location>
        <begin position="179"/>
        <end position="322"/>
    </location>
</feature>
<evidence type="ECO:0000259" key="2">
    <source>
        <dbReference type="PROSITE" id="PS51737"/>
    </source>
</evidence>
<dbReference type="InterPro" id="IPR006119">
    <property type="entry name" value="Resolv_N"/>
</dbReference>
<dbReference type="SMART" id="SM00857">
    <property type="entry name" value="Resolvase"/>
    <property type="match status" value="1"/>
</dbReference>
<dbReference type="PANTHER" id="PTHR30461:SF23">
    <property type="entry name" value="DNA RECOMBINASE-RELATED"/>
    <property type="match status" value="1"/>
</dbReference>
<evidence type="ECO:0000259" key="1">
    <source>
        <dbReference type="PROSITE" id="PS51736"/>
    </source>
</evidence>
<dbReference type="RefSeq" id="WP_100303429.1">
    <property type="nucleotide sequence ID" value="NZ_PGET01000001.1"/>
</dbReference>
<organism evidence="3 4">
    <name type="scientific">[Clostridium] celerecrescens 18A</name>
    <dbReference type="NCBI Taxonomy" id="1286362"/>
    <lineage>
        <taxon>Bacteria</taxon>
        <taxon>Bacillati</taxon>
        <taxon>Bacillota</taxon>
        <taxon>Clostridia</taxon>
        <taxon>Lachnospirales</taxon>
        <taxon>Lachnospiraceae</taxon>
        <taxon>Lacrimispora</taxon>
    </lineage>
</organism>
<feature type="domain" description="Resolvase/invertase-type recombinase catalytic" evidence="1">
    <location>
        <begin position="23"/>
        <end position="171"/>
    </location>
</feature>
<dbReference type="InterPro" id="IPR050639">
    <property type="entry name" value="SSR_resolvase"/>
</dbReference>
<dbReference type="CDD" id="cd03770">
    <property type="entry name" value="SR_TndX_transposase"/>
    <property type="match status" value="1"/>
</dbReference>
<dbReference type="SUPFAM" id="SSF53041">
    <property type="entry name" value="Resolvase-like"/>
    <property type="match status" value="1"/>
</dbReference>
<dbReference type="PROSITE" id="PS51737">
    <property type="entry name" value="RECOMBINASE_DNA_BIND"/>
    <property type="match status" value="1"/>
</dbReference>
<evidence type="ECO:0000313" key="4">
    <source>
        <dbReference type="Proteomes" id="UP000231092"/>
    </source>
</evidence>
<gene>
    <name evidence="3" type="ORF">H171_0136</name>
</gene>
<dbReference type="Gene3D" id="3.90.1750.20">
    <property type="entry name" value="Putative Large Serine Recombinase, Chain B, Domain 2"/>
    <property type="match status" value="1"/>
</dbReference>
<dbReference type="InterPro" id="IPR038109">
    <property type="entry name" value="DNA_bind_recomb_sf"/>
</dbReference>
<reference evidence="3 4" key="1">
    <citation type="submission" date="2017-11" db="EMBL/GenBank/DDBJ databases">
        <title>Understudied soil microbes with underappreciated capabilities: Untangling the Clostridium saccharolyticum group.</title>
        <authorList>
            <person name="Leschine S."/>
        </authorList>
    </citation>
    <scope>NUCLEOTIDE SEQUENCE [LARGE SCALE GENOMIC DNA]</scope>
    <source>
        <strain evidence="3 4">18A</strain>
    </source>
</reference>
<dbReference type="InterPro" id="IPR025827">
    <property type="entry name" value="Zn_ribbon_recom_dom"/>
</dbReference>
<comment type="caution">
    <text evidence="3">The sequence shown here is derived from an EMBL/GenBank/DDBJ whole genome shotgun (WGS) entry which is preliminary data.</text>
</comment>
<dbReference type="GO" id="GO:0003677">
    <property type="term" value="F:DNA binding"/>
    <property type="evidence" value="ECO:0007669"/>
    <property type="project" value="InterPro"/>
</dbReference>
<dbReference type="GO" id="GO:0000150">
    <property type="term" value="F:DNA strand exchange activity"/>
    <property type="evidence" value="ECO:0007669"/>
    <property type="project" value="InterPro"/>
</dbReference>
<dbReference type="AlphaFoldDB" id="A0A2M8YZS6"/>
<sequence>MDRLTQAAYEKKNVFTKASVCYKAALYMRLSKDDDGTGESSSIGTQRKMLRSYAIENDFEIYGEYVDDGYSGTNFDRPAWSRLLKDIDARKVNLVITKDLSRLGRDYIMTGQLTEIYFPSKGIRYIAVNDGYDSDSPWSDIAPFKNIVNEMYARDTSKKIRSAFQTKINEGAFIGNFAPYGYQKDPQNKNHLLVDPVAASIVREIFEWAEQGAAPSQIAVSLNERQVLTPAMYRCAGRPYLNLDDYSRRKEWTSGTVCKLLSNPVYLGHIVQGKTVKVSFKSSLTLRKPRNEWVVVEDKHEPLISGETFERVRRRSVSRKSTAATDFTNIFSGLAKCGDCGRNMSSTGAGGRTGSRKLVCGGYKLYGKKECTNHFMDYELLYHVVLQEMRSLLSFTENEKEEIEKALREPVCPGEMQGEEKAVFSLKRREIELGCIIEKLYEDRVNGRIGEDRFYKMLDSCEKEERKIAESLALMEKSCSLAQEREPAFEGLLSSLLDDISRGKGLSSDLLGKFIDRIEIFQSCEGGEGKTGCKCQTIRICYKVIAPDEEGNGLA</sequence>
<proteinExistence type="predicted"/>
<dbReference type="Pfam" id="PF13408">
    <property type="entry name" value="Zn_ribbon_recom"/>
    <property type="match status" value="1"/>
</dbReference>
<protein>
    <submittedName>
        <fullName evidence="3">DNA invertase Pin-like site-specific DNA recombinase</fullName>
    </submittedName>
</protein>
<dbReference type="Pfam" id="PF00239">
    <property type="entry name" value="Resolvase"/>
    <property type="match status" value="1"/>
</dbReference>
<dbReference type="Pfam" id="PF07508">
    <property type="entry name" value="Recombinase"/>
    <property type="match status" value="1"/>
</dbReference>
<dbReference type="Gene3D" id="3.40.50.1390">
    <property type="entry name" value="Resolvase, N-terminal catalytic domain"/>
    <property type="match status" value="1"/>
</dbReference>
<accession>A0A2M8YZS6</accession>
<dbReference type="Proteomes" id="UP000231092">
    <property type="component" value="Unassembled WGS sequence"/>
</dbReference>
<dbReference type="EMBL" id="PGET01000001">
    <property type="protein sequence ID" value="PJJ26696.1"/>
    <property type="molecule type" value="Genomic_DNA"/>
</dbReference>
<dbReference type="PROSITE" id="PS51736">
    <property type="entry name" value="RECOMBINASES_3"/>
    <property type="match status" value="1"/>
</dbReference>
<name>A0A2M8YZS6_9FIRM</name>
<dbReference type="PANTHER" id="PTHR30461">
    <property type="entry name" value="DNA-INVERTASE FROM LAMBDOID PROPHAGE"/>
    <property type="match status" value="1"/>
</dbReference>
<dbReference type="InterPro" id="IPR011109">
    <property type="entry name" value="DNA_bind_recombinase_dom"/>
</dbReference>
<evidence type="ECO:0000313" key="3">
    <source>
        <dbReference type="EMBL" id="PJJ26696.1"/>
    </source>
</evidence>
<dbReference type="InterPro" id="IPR036162">
    <property type="entry name" value="Resolvase-like_N_sf"/>
</dbReference>